<accession>A0A5J4Z9M0</accession>
<dbReference type="PRINTS" id="PR00411">
    <property type="entry name" value="PNDRDTASEI"/>
</dbReference>
<keyword evidence="8" id="KW-1185">Reference proteome</keyword>
<dbReference type="PANTHER" id="PTHR22912">
    <property type="entry name" value="DISULFIDE OXIDOREDUCTASE"/>
    <property type="match status" value="1"/>
</dbReference>
<sequence>MAYLAGLAGKKIAIVEPRGRLLAAPTGWVSKVLREAGRELGSKDASRRADWGRVLSDFLEPTAQRAFALTDRTLEQLHAVSTACSVSILKGRAKFTGEMQVQVVDGSDEREPQRTVRAGSIFIATGSLANRLASLPWSSSRADGFLFDSDTIQSVGRLPRHVAIQGAGVIGFEYASIFRRLGADVTLFFREAAPLDVGIGIDSSVKQAVLRRMTKVGVTVLCEDGDIESILLPERKHGMGRITLANSGRTIECDVFMSAIGRHGNADTLDLPAAGLAAPVRGNLVHVEPSSMRARTAKDGLDFSMPVYAIGDCSYGSKITGMLLSSGQAHAAIAANHAFSLDDQRSDGRLKANTSAASGALFSDVSNSYPDHSAVALWTDPTIAYAGLSEEAAVAKLGADRVGAVKVYFTDTVKACVRPRGKDEFLKLVYTKDGGVIIGVSIFGSDASEIVQNVCSSINRGDTLWQIARSVPPAVTYQESLRTAALRAIHSVNVEQPEP</sequence>
<evidence type="ECO:0000256" key="2">
    <source>
        <dbReference type="ARBA" id="ARBA00022630"/>
    </source>
</evidence>
<dbReference type="Pfam" id="PF07992">
    <property type="entry name" value="Pyr_redox_2"/>
    <property type="match status" value="1"/>
</dbReference>
<dbReference type="Proteomes" id="UP000324585">
    <property type="component" value="Unassembled WGS sequence"/>
</dbReference>
<evidence type="ECO:0000313" key="8">
    <source>
        <dbReference type="Proteomes" id="UP000324585"/>
    </source>
</evidence>
<comment type="similarity">
    <text evidence="1">Belongs to the class-I pyridine nucleotide-disulfide oxidoreductase family.</text>
</comment>
<evidence type="ECO:0000256" key="4">
    <source>
        <dbReference type="ARBA" id="ARBA00023027"/>
    </source>
</evidence>
<dbReference type="OrthoDB" id="361797at2759"/>
<name>A0A5J4Z9M0_PORPP</name>
<comment type="caution">
    <text evidence="7">The sequence shown here is derived from an EMBL/GenBank/DDBJ whole genome shotgun (WGS) entry which is preliminary data.</text>
</comment>
<dbReference type="Gene3D" id="3.50.50.60">
    <property type="entry name" value="FAD/NAD(P)-binding domain"/>
    <property type="match status" value="2"/>
</dbReference>
<evidence type="ECO:0000313" key="7">
    <source>
        <dbReference type="EMBL" id="KAA8500025.1"/>
    </source>
</evidence>
<feature type="domain" description="Pyridine nucleotide-disulphide oxidoreductase dimerisation" evidence="5">
    <location>
        <begin position="376"/>
        <end position="485"/>
    </location>
</feature>
<dbReference type="SUPFAM" id="SSF55424">
    <property type="entry name" value="FAD/NAD-linked reductases, dimerisation (C-terminal) domain"/>
    <property type="match status" value="1"/>
</dbReference>
<dbReference type="InterPro" id="IPR004099">
    <property type="entry name" value="Pyr_nucl-diS_OxRdtase_dimer"/>
</dbReference>
<dbReference type="Gene3D" id="3.30.390.30">
    <property type="match status" value="1"/>
</dbReference>
<feature type="domain" description="FAD/NAD(P)-binding" evidence="6">
    <location>
        <begin position="8"/>
        <end position="323"/>
    </location>
</feature>
<dbReference type="GO" id="GO:0050660">
    <property type="term" value="F:flavin adenine dinucleotide binding"/>
    <property type="evidence" value="ECO:0007669"/>
    <property type="project" value="TreeGrafter"/>
</dbReference>
<dbReference type="EMBL" id="VRMN01000001">
    <property type="protein sequence ID" value="KAA8500025.1"/>
    <property type="molecule type" value="Genomic_DNA"/>
</dbReference>
<evidence type="ECO:0000256" key="3">
    <source>
        <dbReference type="ARBA" id="ARBA00022827"/>
    </source>
</evidence>
<protein>
    <submittedName>
        <fullName evidence="7">Glutathione reductase, chloroplastic</fullName>
    </submittedName>
</protein>
<dbReference type="Pfam" id="PF02852">
    <property type="entry name" value="Pyr_redox_dim"/>
    <property type="match status" value="1"/>
</dbReference>
<dbReference type="PANTHER" id="PTHR22912:SF151">
    <property type="entry name" value="DIHYDROLIPOYL DEHYDROGENASE, MITOCHONDRIAL"/>
    <property type="match status" value="1"/>
</dbReference>
<dbReference type="InterPro" id="IPR016156">
    <property type="entry name" value="FAD/NAD-linked_Rdtase_dimer_sf"/>
</dbReference>
<dbReference type="AlphaFoldDB" id="A0A5J4Z9M0"/>
<keyword evidence="2" id="KW-0285">Flavoprotein</keyword>
<organism evidence="7 8">
    <name type="scientific">Porphyridium purpureum</name>
    <name type="common">Red alga</name>
    <name type="synonym">Porphyridium cruentum</name>
    <dbReference type="NCBI Taxonomy" id="35688"/>
    <lineage>
        <taxon>Eukaryota</taxon>
        <taxon>Rhodophyta</taxon>
        <taxon>Bangiophyceae</taxon>
        <taxon>Porphyridiales</taxon>
        <taxon>Porphyridiaceae</taxon>
        <taxon>Porphyridium</taxon>
    </lineage>
</organism>
<keyword evidence="4" id="KW-0520">NAD</keyword>
<evidence type="ECO:0000259" key="5">
    <source>
        <dbReference type="Pfam" id="PF02852"/>
    </source>
</evidence>
<dbReference type="GO" id="GO:0006103">
    <property type="term" value="P:2-oxoglutarate metabolic process"/>
    <property type="evidence" value="ECO:0007669"/>
    <property type="project" value="TreeGrafter"/>
</dbReference>
<evidence type="ECO:0000256" key="1">
    <source>
        <dbReference type="ARBA" id="ARBA00007532"/>
    </source>
</evidence>
<dbReference type="OMA" id="ATALWIE"/>
<reference evidence="8" key="1">
    <citation type="journal article" date="2019" name="Nat. Commun.">
        <title>Expansion of phycobilisome linker gene families in mesophilic red algae.</title>
        <authorList>
            <person name="Lee J."/>
            <person name="Kim D."/>
            <person name="Bhattacharya D."/>
            <person name="Yoon H.S."/>
        </authorList>
    </citation>
    <scope>NUCLEOTIDE SEQUENCE [LARGE SCALE GENOMIC DNA]</scope>
    <source>
        <strain evidence="8">CCMP 1328</strain>
    </source>
</reference>
<dbReference type="InterPro" id="IPR050151">
    <property type="entry name" value="Class-I_Pyr_Nuc-Dis_Oxidored"/>
</dbReference>
<dbReference type="InterPro" id="IPR036188">
    <property type="entry name" value="FAD/NAD-bd_sf"/>
</dbReference>
<dbReference type="PRINTS" id="PR00368">
    <property type="entry name" value="FADPNR"/>
</dbReference>
<dbReference type="InterPro" id="IPR023753">
    <property type="entry name" value="FAD/NAD-binding_dom"/>
</dbReference>
<dbReference type="SUPFAM" id="SSF51905">
    <property type="entry name" value="FAD/NAD(P)-binding domain"/>
    <property type="match status" value="1"/>
</dbReference>
<gene>
    <name evidence="7" type="ORF">FVE85_7610</name>
</gene>
<evidence type="ECO:0000259" key="6">
    <source>
        <dbReference type="Pfam" id="PF07992"/>
    </source>
</evidence>
<proteinExistence type="inferred from homology"/>
<keyword evidence="3" id="KW-0274">FAD</keyword>
<dbReference type="GO" id="GO:0004148">
    <property type="term" value="F:dihydrolipoyl dehydrogenase (NADH) activity"/>
    <property type="evidence" value="ECO:0007669"/>
    <property type="project" value="TreeGrafter"/>
</dbReference>